<protein>
    <submittedName>
        <fullName evidence="3">DUF302 domain-containing protein</fullName>
    </submittedName>
</protein>
<keyword evidence="4" id="KW-1185">Reference proteome</keyword>
<dbReference type="Proteomes" id="UP001595632">
    <property type="component" value="Unassembled WGS sequence"/>
</dbReference>
<dbReference type="Pfam" id="PF03625">
    <property type="entry name" value="DUF302"/>
    <property type="match status" value="1"/>
</dbReference>
<dbReference type="PANTHER" id="PTHR38342">
    <property type="entry name" value="SLR5037 PROTEIN"/>
    <property type="match status" value="1"/>
</dbReference>
<gene>
    <name evidence="3" type="ORF">ACFOGP_20220</name>
</gene>
<reference evidence="4" key="1">
    <citation type="journal article" date="2019" name="Int. J. Syst. Evol. Microbiol.">
        <title>The Global Catalogue of Microorganisms (GCM) 10K type strain sequencing project: providing services to taxonomists for standard genome sequencing and annotation.</title>
        <authorList>
            <consortium name="The Broad Institute Genomics Platform"/>
            <consortium name="The Broad Institute Genome Sequencing Center for Infectious Disease"/>
            <person name="Wu L."/>
            <person name="Ma J."/>
        </authorList>
    </citation>
    <scope>NUCLEOTIDE SEQUENCE [LARGE SCALE GENOMIC DNA]</scope>
    <source>
        <strain evidence="4">KCTC 52366</strain>
    </source>
</reference>
<organism evidence="3 4">
    <name type="scientific">Psychromarinibacter halotolerans</name>
    <dbReference type="NCBI Taxonomy" id="1775175"/>
    <lineage>
        <taxon>Bacteria</taxon>
        <taxon>Pseudomonadati</taxon>
        <taxon>Pseudomonadota</taxon>
        <taxon>Alphaproteobacteria</taxon>
        <taxon>Rhodobacterales</taxon>
        <taxon>Paracoccaceae</taxon>
        <taxon>Psychromarinibacter</taxon>
    </lineage>
</organism>
<dbReference type="RefSeq" id="WP_275634258.1">
    <property type="nucleotide sequence ID" value="NZ_JARGYD010000008.1"/>
</dbReference>
<dbReference type="CDD" id="cd14797">
    <property type="entry name" value="DUF302"/>
    <property type="match status" value="1"/>
</dbReference>
<dbReference type="Gene3D" id="3.30.310.70">
    <property type="entry name" value="TT1751-like domain"/>
    <property type="match status" value="1"/>
</dbReference>
<dbReference type="SUPFAM" id="SSF103247">
    <property type="entry name" value="TT1751-like"/>
    <property type="match status" value="1"/>
</dbReference>
<keyword evidence="1" id="KW-0732">Signal</keyword>
<accession>A0ABV7GZ47</accession>
<dbReference type="InterPro" id="IPR005180">
    <property type="entry name" value="DUF302"/>
</dbReference>
<feature type="signal peptide" evidence="1">
    <location>
        <begin position="1"/>
        <end position="19"/>
    </location>
</feature>
<evidence type="ECO:0000256" key="1">
    <source>
        <dbReference type="SAM" id="SignalP"/>
    </source>
</evidence>
<dbReference type="PANTHER" id="PTHR38342:SF2">
    <property type="entry name" value="INNER MEMBRANE OR EXPORTED"/>
    <property type="match status" value="1"/>
</dbReference>
<evidence type="ECO:0000259" key="2">
    <source>
        <dbReference type="Pfam" id="PF03625"/>
    </source>
</evidence>
<feature type="domain" description="DUF302" evidence="2">
    <location>
        <begin position="54"/>
        <end position="115"/>
    </location>
</feature>
<evidence type="ECO:0000313" key="3">
    <source>
        <dbReference type="EMBL" id="MFC3145057.1"/>
    </source>
</evidence>
<name>A0ABV7GZ47_9RHOB</name>
<dbReference type="EMBL" id="JBHRTB010000010">
    <property type="protein sequence ID" value="MFC3145057.1"/>
    <property type="molecule type" value="Genomic_DNA"/>
</dbReference>
<comment type="caution">
    <text evidence="3">The sequence shown here is derived from an EMBL/GenBank/DDBJ whole genome shotgun (WGS) entry which is preliminary data.</text>
</comment>
<dbReference type="InterPro" id="IPR035923">
    <property type="entry name" value="TT1751-like_sf"/>
</dbReference>
<sequence>MRGFLAALALVTGAAPAWAEADFVKVRADASVAEVMNRLVVAVEGAGALVFARVDHAGAAQTVGQDLPDMELLIFGNPTLGTPAIRDAPMAGLMLPLRVLAYEDADGAVWLSYQDVGDMLEDAGGDADADYVAPIAGALERLTAQAAGG</sequence>
<evidence type="ECO:0000313" key="4">
    <source>
        <dbReference type="Proteomes" id="UP001595632"/>
    </source>
</evidence>
<feature type="chain" id="PRO_5047263516" evidence="1">
    <location>
        <begin position="20"/>
        <end position="149"/>
    </location>
</feature>
<proteinExistence type="predicted"/>